<reference evidence="2" key="1">
    <citation type="journal article" date="2019" name="bioRxiv">
        <title>The Genome of the Zebra Mussel, Dreissena polymorpha: A Resource for Invasive Species Research.</title>
        <authorList>
            <person name="McCartney M.A."/>
            <person name="Auch B."/>
            <person name="Kono T."/>
            <person name="Mallez S."/>
            <person name="Zhang Y."/>
            <person name="Obille A."/>
            <person name="Becker A."/>
            <person name="Abrahante J.E."/>
            <person name="Garbe J."/>
            <person name="Badalamenti J.P."/>
            <person name="Herman A."/>
            <person name="Mangelson H."/>
            <person name="Liachko I."/>
            <person name="Sullivan S."/>
            <person name="Sone E.D."/>
            <person name="Koren S."/>
            <person name="Silverstein K.A.T."/>
            <person name="Beckman K.B."/>
            <person name="Gohl D.M."/>
        </authorList>
    </citation>
    <scope>NUCLEOTIDE SEQUENCE</scope>
    <source>
        <strain evidence="2">Duluth1</strain>
        <tissue evidence="2">Whole animal</tissue>
    </source>
</reference>
<evidence type="ECO:0000256" key="1">
    <source>
        <dbReference type="SAM" id="MobiDB-lite"/>
    </source>
</evidence>
<feature type="compositionally biased region" description="Low complexity" evidence="1">
    <location>
        <begin position="20"/>
        <end position="38"/>
    </location>
</feature>
<evidence type="ECO:0000313" key="2">
    <source>
        <dbReference type="EMBL" id="KAH3836984.1"/>
    </source>
</evidence>
<feature type="compositionally biased region" description="Basic and acidic residues" evidence="1">
    <location>
        <begin position="93"/>
        <end position="108"/>
    </location>
</feature>
<name>A0A9D4QN17_DREPO</name>
<comment type="caution">
    <text evidence="2">The sequence shown here is derived from an EMBL/GenBank/DDBJ whole genome shotgun (WGS) entry which is preliminary data.</text>
</comment>
<proteinExistence type="predicted"/>
<dbReference type="AlphaFoldDB" id="A0A9D4QN17"/>
<evidence type="ECO:0000313" key="3">
    <source>
        <dbReference type="Proteomes" id="UP000828390"/>
    </source>
</evidence>
<dbReference type="EMBL" id="JAIWYP010000004">
    <property type="protein sequence ID" value="KAH3836984.1"/>
    <property type="molecule type" value="Genomic_DNA"/>
</dbReference>
<feature type="region of interest" description="Disordered" evidence="1">
    <location>
        <begin position="20"/>
        <end position="39"/>
    </location>
</feature>
<reference evidence="2" key="2">
    <citation type="submission" date="2020-11" db="EMBL/GenBank/DDBJ databases">
        <authorList>
            <person name="McCartney M.A."/>
            <person name="Auch B."/>
            <person name="Kono T."/>
            <person name="Mallez S."/>
            <person name="Becker A."/>
            <person name="Gohl D.M."/>
            <person name="Silverstein K.A.T."/>
            <person name="Koren S."/>
            <person name="Bechman K.B."/>
            <person name="Herman A."/>
            <person name="Abrahante J.E."/>
            <person name="Garbe J."/>
        </authorList>
    </citation>
    <scope>NUCLEOTIDE SEQUENCE</scope>
    <source>
        <strain evidence="2">Duluth1</strain>
        <tissue evidence="2">Whole animal</tissue>
    </source>
</reference>
<organism evidence="2 3">
    <name type="scientific">Dreissena polymorpha</name>
    <name type="common">Zebra mussel</name>
    <name type="synonym">Mytilus polymorpha</name>
    <dbReference type="NCBI Taxonomy" id="45954"/>
    <lineage>
        <taxon>Eukaryota</taxon>
        <taxon>Metazoa</taxon>
        <taxon>Spiralia</taxon>
        <taxon>Lophotrochozoa</taxon>
        <taxon>Mollusca</taxon>
        <taxon>Bivalvia</taxon>
        <taxon>Autobranchia</taxon>
        <taxon>Heteroconchia</taxon>
        <taxon>Euheterodonta</taxon>
        <taxon>Imparidentia</taxon>
        <taxon>Neoheterodontei</taxon>
        <taxon>Myida</taxon>
        <taxon>Dreissenoidea</taxon>
        <taxon>Dreissenidae</taxon>
        <taxon>Dreissena</taxon>
    </lineage>
</organism>
<dbReference type="Proteomes" id="UP000828390">
    <property type="component" value="Unassembled WGS sequence"/>
</dbReference>
<gene>
    <name evidence="2" type="ORF">DPMN_110361</name>
</gene>
<feature type="region of interest" description="Disordered" evidence="1">
    <location>
        <begin position="93"/>
        <end position="139"/>
    </location>
</feature>
<sequence length="159" mass="18106">MGESTRHKWVNEICLKVSSKAVSNNSSSTSKQSLKRTSCSASQRIFKSVSIPDLAELPHPNELFGYKRTPGKVKRRPAMSSVEQHIQELHTKMAKLSRDSAKSHDPDSKQTANGFPDKKRRHSLENDEITKNPKQTAIELEKVQNSPIFTFKFHQYLEE</sequence>
<accession>A0A9D4QN17</accession>
<keyword evidence="3" id="KW-1185">Reference proteome</keyword>
<protein>
    <submittedName>
        <fullName evidence="2">Uncharacterized protein</fullName>
    </submittedName>
</protein>